<accession>A0A380E2D0</accession>
<dbReference type="GO" id="GO:0050118">
    <property type="term" value="F:N-acetyldiaminopimelate deacetylase activity"/>
    <property type="evidence" value="ECO:0007669"/>
    <property type="project" value="UniProtKB-EC"/>
</dbReference>
<name>A0A380E2D0_STAAU</name>
<organism evidence="1 2">
    <name type="scientific">Staphylococcus aureus</name>
    <dbReference type="NCBI Taxonomy" id="1280"/>
    <lineage>
        <taxon>Bacteria</taxon>
        <taxon>Bacillati</taxon>
        <taxon>Bacillota</taxon>
        <taxon>Bacilli</taxon>
        <taxon>Bacillales</taxon>
        <taxon>Staphylococcaceae</taxon>
        <taxon>Staphylococcus</taxon>
    </lineage>
</organism>
<proteinExistence type="predicted"/>
<dbReference type="SUPFAM" id="SSF53187">
    <property type="entry name" value="Zn-dependent exopeptidases"/>
    <property type="match status" value="1"/>
</dbReference>
<dbReference type="Gene3D" id="3.40.630.10">
    <property type="entry name" value="Zn peptidases"/>
    <property type="match status" value="1"/>
</dbReference>
<evidence type="ECO:0000313" key="2">
    <source>
        <dbReference type="Proteomes" id="UP000254502"/>
    </source>
</evidence>
<evidence type="ECO:0000313" key="1">
    <source>
        <dbReference type="EMBL" id="SUK93645.1"/>
    </source>
</evidence>
<dbReference type="EMBL" id="UHAQ01000004">
    <property type="protein sequence ID" value="SUK93645.1"/>
    <property type="molecule type" value="Genomic_DNA"/>
</dbReference>
<dbReference type="AlphaFoldDB" id="A0A380E2D0"/>
<dbReference type="InterPro" id="IPR017439">
    <property type="entry name" value="Amidohydrolase"/>
</dbReference>
<sequence>MNELEFVTKHRRHLHQHPELSLHEFETTAYIKAFLDSLNIKYDCPLETGVIAYLEGNGSHTIAYRADIDALPILEENDVPYRSQSDHVMHACGHDGHTTALMLFVQRCKDMQDAGQLPQNVVFIFQPAEETGGGANRLIKAGAFDKYPIEAVLVFMLTHLLMKALQ</sequence>
<protein>
    <submittedName>
        <fullName evidence="1">N-acetyldiaminopimelate deacetylase</fullName>
        <ecNumber evidence="1">3.-.-.-</ecNumber>
        <ecNumber evidence="1">3.5.1.47</ecNumber>
    </submittedName>
</protein>
<dbReference type="NCBIfam" id="TIGR01891">
    <property type="entry name" value="amidohydrolases"/>
    <property type="match status" value="1"/>
</dbReference>
<dbReference type="Pfam" id="PF01546">
    <property type="entry name" value="Peptidase_M20"/>
    <property type="match status" value="1"/>
</dbReference>
<dbReference type="EC" id="3.-.-.-" evidence="1"/>
<dbReference type="InterPro" id="IPR002933">
    <property type="entry name" value="Peptidase_M20"/>
</dbReference>
<gene>
    <name evidence="1" type="primary">yxeP_5</name>
    <name evidence="1" type="ORF">NCTC5664_03203</name>
</gene>
<dbReference type="PANTHER" id="PTHR11014:SF63">
    <property type="entry name" value="METALLOPEPTIDASE, PUTATIVE (AFU_ORTHOLOGUE AFUA_6G09600)-RELATED"/>
    <property type="match status" value="1"/>
</dbReference>
<dbReference type="PANTHER" id="PTHR11014">
    <property type="entry name" value="PEPTIDASE M20 FAMILY MEMBER"/>
    <property type="match status" value="1"/>
</dbReference>
<dbReference type="EC" id="3.5.1.47" evidence="1"/>
<dbReference type="Proteomes" id="UP000254502">
    <property type="component" value="Unassembled WGS sequence"/>
</dbReference>
<reference evidence="1 2" key="1">
    <citation type="submission" date="2018-06" db="EMBL/GenBank/DDBJ databases">
        <authorList>
            <consortium name="Pathogen Informatics"/>
            <person name="Doyle S."/>
        </authorList>
    </citation>
    <scope>NUCLEOTIDE SEQUENCE [LARGE SCALE GENOMIC DNA]</scope>
    <source>
        <strain evidence="1 2">NCTC5664</strain>
    </source>
</reference>
<keyword evidence="1" id="KW-0378">Hydrolase</keyword>